<dbReference type="EMBL" id="CM043793">
    <property type="protein sequence ID" value="KAI4819930.1"/>
    <property type="molecule type" value="Genomic_DNA"/>
</dbReference>
<evidence type="ECO:0000313" key="1">
    <source>
        <dbReference type="EMBL" id="KAI4819930.1"/>
    </source>
</evidence>
<name>A0ACB9X0E2_CHAAC</name>
<proteinExistence type="predicted"/>
<organism evidence="1 2">
    <name type="scientific">Chaenocephalus aceratus</name>
    <name type="common">Blackfin icefish</name>
    <name type="synonym">Chaenichthys aceratus</name>
    <dbReference type="NCBI Taxonomy" id="36190"/>
    <lineage>
        <taxon>Eukaryota</taxon>
        <taxon>Metazoa</taxon>
        <taxon>Chordata</taxon>
        <taxon>Craniata</taxon>
        <taxon>Vertebrata</taxon>
        <taxon>Euteleostomi</taxon>
        <taxon>Actinopterygii</taxon>
        <taxon>Neopterygii</taxon>
        <taxon>Teleostei</taxon>
        <taxon>Neoteleostei</taxon>
        <taxon>Acanthomorphata</taxon>
        <taxon>Eupercaria</taxon>
        <taxon>Perciformes</taxon>
        <taxon>Notothenioidei</taxon>
        <taxon>Channichthyidae</taxon>
        <taxon>Chaenocephalus</taxon>
    </lineage>
</organism>
<accession>A0ACB9X0E2</accession>
<dbReference type="Proteomes" id="UP001057452">
    <property type="component" value="Chromosome 9"/>
</dbReference>
<protein>
    <submittedName>
        <fullName evidence="1">Uncharacterized protein</fullName>
    </submittedName>
</protein>
<evidence type="ECO:0000313" key="2">
    <source>
        <dbReference type="Proteomes" id="UP001057452"/>
    </source>
</evidence>
<gene>
    <name evidence="1" type="ORF">KUCAC02_027931</name>
</gene>
<keyword evidence="2" id="KW-1185">Reference proteome</keyword>
<comment type="caution">
    <text evidence="1">The sequence shown here is derived from an EMBL/GenBank/DDBJ whole genome shotgun (WGS) entry which is preliminary data.</text>
</comment>
<sequence>MNPYRDTNPFPYLPPDPYDNSHHASQSSLPSATVVQTDRPTSTLPASDPGSVFSSRPQSSLLPVPSLAQTPSAPTLNPYPALVTPPSSQVSVITLSPDLRPSPLRPQCSEESCPDLECSICFSQFNNVFRCPKMLQCKHTFCLECLARMNVKSADPNAIQCPLCRGFTPLPSLGLPRLATNSDMLSYLPAAMQRVYSIRFVRNKGKLQVKRSTEGHLRWGRGSLNRSLDVGLPSPPVRGRSEVPGLGGALFRLTGRPVCRAFLLIAVVMMMVLLTSIIIFPPP</sequence>
<reference evidence="1" key="1">
    <citation type="submission" date="2022-05" db="EMBL/GenBank/DDBJ databases">
        <title>Chromosome-level genome of Chaenocephalus aceratus.</title>
        <authorList>
            <person name="Park H."/>
        </authorList>
    </citation>
    <scope>NUCLEOTIDE SEQUENCE</scope>
    <source>
        <strain evidence="1">KU_202001</strain>
    </source>
</reference>